<dbReference type="Pfam" id="PF12804">
    <property type="entry name" value="NTP_transf_3"/>
    <property type="match status" value="1"/>
</dbReference>
<dbReference type="EMBL" id="MQSV01000001">
    <property type="protein sequence ID" value="OKL49627.1"/>
    <property type="molecule type" value="Genomic_DNA"/>
</dbReference>
<protein>
    <recommendedName>
        <fullName evidence="2">MobA-like NTP transferase domain-containing protein</fullName>
    </recommendedName>
</protein>
<dbReference type="SUPFAM" id="SSF53448">
    <property type="entry name" value="Nucleotide-diphospho-sugar transferases"/>
    <property type="match status" value="1"/>
</dbReference>
<proteinExistence type="predicted"/>
<evidence type="ECO:0000313" key="4">
    <source>
        <dbReference type="Proteomes" id="UP000186785"/>
    </source>
</evidence>
<dbReference type="AlphaFoldDB" id="A0A1Q5PQ16"/>
<dbReference type="InterPro" id="IPR029044">
    <property type="entry name" value="Nucleotide-diphossugar_trans"/>
</dbReference>
<dbReference type="RefSeq" id="WP_073708518.1">
    <property type="nucleotide sequence ID" value="NZ_MQSV01000001.1"/>
</dbReference>
<name>A0A1Q5PQ16_9ACTO</name>
<evidence type="ECO:0000313" key="3">
    <source>
        <dbReference type="EMBL" id="OKL49627.1"/>
    </source>
</evidence>
<dbReference type="PANTHER" id="PTHR19136">
    <property type="entry name" value="MOLYBDENUM COFACTOR GUANYLYLTRANSFERASE"/>
    <property type="match status" value="1"/>
</dbReference>
<reference evidence="3 4" key="1">
    <citation type="submission" date="2016-11" db="EMBL/GenBank/DDBJ databases">
        <title>Actinomyces gypaetusis sp. nov. isolated from the vulture Gypaetus barbatus in Qinghai Tibet Plateau China.</title>
        <authorList>
            <person name="Meng X."/>
        </authorList>
    </citation>
    <scope>NUCLEOTIDE SEQUENCE [LARGE SCALE GENOMIC DNA]</scope>
    <source>
        <strain evidence="3 4">VUL4_2</strain>
    </source>
</reference>
<accession>A0A1Q5PQ16</accession>
<dbReference type="GO" id="GO:0016779">
    <property type="term" value="F:nucleotidyltransferase activity"/>
    <property type="evidence" value="ECO:0007669"/>
    <property type="project" value="TreeGrafter"/>
</dbReference>
<evidence type="ECO:0000259" key="2">
    <source>
        <dbReference type="Pfam" id="PF12804"/>
    </source>
</evidence>
<keyword evidence="1" id="KW-0808">Transferase</keyword>
<dbReference type="PANTHER" id="PTHR19136:SF81">
    <property type="entry name" value="MOLYBDENUM COFACTOR GUANYLYLTRANSFERASE"/>
    <property type="match status" value="1"/>
</dbReference>
<dbReference type="OrthoDB" id="4408226at2"/>
<organism evidence="3 4">
    <name type="scientific">Boudabousia liubingyangii</name>
    <dbReference type="NCBI Taxonomy" id="1921764"/>
    <lineage>
        <taxon>Bacteria</taxon>
        <taxon>Bacillati</taxon>
        <taxon>Actinomycetota</taxon>
        <taxon>Actinomycetes</taxon>
        <taxon>Actinomycetales</taxon>
        <taxon>Actinomycetaceae</taxon>
        <taxon>Boudabousia</taxon>
    </lineage>
</organism>
<gene>
    <name evidence="3" type="ORF">BSR29_01325</name>
</gene>
<dbReference type="Proteomes" id="UP000186785">
    <property type="component" value="Unassembled WGS sequence"/>
</dbReference>
<comment type="caution">
    <text evidence="3">The sequence shown here is derived from an EMBL/GenBank/DDBJ whole genome shotgun (WGS) entry which is preliminary data.</text>
</comment>
<dbReference type="STRING" id="1921764.BSR28_01155"/>
<evidence type="ECO:0000256" key="1">
    <source>
        <dbReference type="ARBA" id="ARBA00022679"/>
    </source>
</evidence>
<sequence>MSTELLDSSAAGLAVILLAGGTAKRLGGVSKPGLQVGSRRMVDYSLELLQQRFPGARLVVVAPDSLDLPAGVPSTLEDPPFGGPAAGVSAGFEFFKAGEQLPSWVAVLPVDAPYGVLALEDLVAATRQAADDASSEAAFSEEDFLEGAFSEGAWPAWQAVVGEQHYPTIMLMPWQSMAELFKAGPVRDISLRRLWSDLEVTAVPVSAADAFDIDTPEDLAHFLAHIKRA</sequence>
<feature type="domain" description="MobA-like NTP transferase" evidence="2">
    <location>
        <begin position="15"/>
        <end position="164"/>
    </location>
</feature>
<dbReference type="Gene3D" id="3.90.550.10">
    <property type="entry name" value="Spore Coat Polysaccharide Biosynthesis Protein SpsA, Chain A"/>
    <property type="match status" value="1"/>
</dbReference>
<dbReference type="InterPro" id="IPR025877">
    <property type="entry name" value="MobA-like_NTP_Trfase"/>
</dbReference>
<keyword evidence="4" id="KW-1185">Reference proteome</keyword>